<dbReference type="Proteomes" id="UP000887574">
    <property type="component" value="Unplaced"/>
</dbReference>
<dbReference type="AlphaFoldDB" id="A0A915EEZ7"/>
<dbReference type="GO" id="GO:0032543">
    <property type="term" value="P:mitochondrial translation"/>
    <property type="evidence" value="ECO:0007669"/>
    <property type="project" value="InterPro"/>
</dbReference>
<reference evidence="2" key="1">
    <citation type="submission" date="2022-11" db="UniProtKB">
        <authorList>
            <consortium name="WormBaseParasite"/>
        </authorList>
    </citation>
    <scope>IDENTIFICATION</scope>
</reference>
<protein>
    <submittedName>
        <fullName evidence="2">CHCH domain-containing protein</fullName>
    </submittedName>
</protein>
<dbReference type="WBParaSite" id="jg5174">
    <property type="protein sequence ID" value="jg5174"/>
    <property type="gene ID" value="jg5174"/>
</dbReference>
<dbReference type="InterPro" id="IPR033620">
    <property type="entry name" value="Ribosomal_mS37_met"/>
</dbReference>
<dbReference type="GO" id="GO:0003723">
    <property type="term" value="F:RNA binding"/>
    <property type="evidence" value="ECO:0007669"/>
    <property type="project" value="TreeGrafter"/>
</dbReference>
<dbReference type="GO" id="GO:0005761">
    <property type="term" value="C:mitochondrial ribosome"/>
    <property type="evidence" value="ECO:0007669"/>
    <property type="project" value="InterPro"/>
</dbReference>
<sequence>MRVTDSLLKKSGGVLPRKWTFSEYIPLASSNLLVKANRAPSDDKCVGDLRNLFECMKTHEYDDLPCSHIHEAFMRCVHETKEKAARTKAINKDSPIGEQIDGKKTLTVGQFNKLMQRFPQPDLGSPPYHHHRRLPSQMLLLCLNESWPRLPSKTDLFHIVPHEDWQQDPLQCQASSLAPNKAEVDLGACSPEIDIRLKANP</sequence>
<keyword evidence="1" id="KW-1185">Reference proteome</keyword>
<organism evidence="1 2">
    <name type="scientific">Ditylenchus dipsaci</name>
    <dbReference type="NCBI Taxonomy" id="166011"/>
    <lineage>
        <taxon>Eukaryota</taxon>
        <taxon>Metazoa</taxon>
        <taxon>Ecdysozoa</taxon>
        <taxon>Nematoda</taxon>
        <taxon>Chromadorea</taxon>
        <taxon>Rhabditida</taxon>
        <taxon>Tylenchina</taxon>
        <taxon>Tylenchomorpha</taxon>
        <taxon>Sphaerularioidea</taxon>
        <taxon>Anguinidae</taxon>
        <taxon>Anguininae</taxon>
        <taxon>Ditylenchus</taxon>
    </lineage>
</organism>
<dbReference type="GO" id="GO:0005654">
    <property type="term" value="C:nucleoplasm"/>
    <property type="evidence" value="ECO:0007669"/>
    <property type="project" value="TreeGrafter"/>
</dbReference>
<dbReference type="PANTHER" id="PTHR31278:SF2">
    <property type="entry name" value="SMALL RIBOSOMAL SUBUNIT PROTEIN MS37"/>
    <property type="match status" value="1"/>
</dbReference>
<accession>A0A915EEZ7</accession>
<proteinExistence type="predicted"/>
<evidence type="ECO:0000313" key="2">
    <source>
        <dbReference type="WBParaSite" id="jg5174"/>
    </source>
</evidence>
<dbReference type="PANTHER" id="PTHR31278">
    <property type="entry name" value="CHCHD1"/>
    <property type="match status" value="1"/>
</dbReference>
<evidence type="ECO:0000313" key="1">
    <source>
        <dbReference type="Proteomes" id="UP000887574"/>
    </source>
</evidence>
<name>A0A915EEZ7_9BILA</name>